<dbReference type="EMBL" id="LT991977">
    <property type="protein sequence ID" value="SPK75840.1"/>
    <property type="molecule type" value="Genomic_DNA"/>
</dbReference>
<gene>
    <name evidence="1" type="ORF">CT19425_MP60216</name>
</gene>
<dbReference type="AlphaFoldDB" id="A0A375IP43"/>
<keyword evidence="1" id="KW-0614">Plasmid</keyword>
<evidence type="ECO:0008006" key="3">
    <source>
        <dbReference type="Google" id="ProtNLM"/>
    </source>
</evidence>
<organism evidence="1 2">
    <name type="scientific">Cupriavidus taiwanensis</name>
    <dbReference type="NCBI Taxonomy" id="164546"/>
    <lineage>
        <taxon>Bacteria</taxon>
        <taxon>Pseudomonadati</taxon>
        <taxon>Pseudomonadota</taxon>
        <taxon>Betaproteobacteria</taxon>
        <taxon>Burkholderiales</taxon>
        <taxon>Burkholderiaceae</taxon>
        <taxon>Cupriavidus</taxon>
    </lineage>
</organism>
<proteinExistence type="predicted"/>
<geneLocation type="plasmid" evidence="1">
    <name>II</name>
</geneLocation>
<sequence length="64" mass="7546">MRKEAAARGLDPDKWFNNVEIVVAEKIGIETTTYVRNIFKYYAAYRLMQDMQASRERAISQMQK</sequence>
<evidence type="ECO:0000313" key="2">
    <source>
        <dbReference type="Proteomes" id="UP000255505"/>
    </source>
</evidence>
<reference evidence="1 2" key="1">
    <citation type="submission" date="2018-01" db="EMBL/GenBank/DDBJ databases">
        <authorList>
            <person name="Gaut B.S."/>
            <person name="Morton B.R."/>
            <person name="Clegg M.T."/>
            <person name="Duvall M.R."/>
        </authorList>
    </citation>
    <scope>NUCLEOTIDE SEQUENCE [LARGE SCALE GENOMIC DNA]</scope>
    <source>
        <strain evidence="1">Cupriavidus taiwanensis LMG 19425</strain>
        <plasmid evidence="2">Plasmid ii</plasmid>
    </source>
</reference>
<name>A0A375IP43_9BURK</name>
<evidence type="ECO:0000313" key="1">
    <source>
        <dbReference type="EMBL" id="SPK75840.1"/>
    </source>
</evidence>
<accession>A0A375IP43</accession>
<dbReference type="Proteomes" id="UP000255505">
    <property type="component" value="Plasmid II"/>
</dbReference>
<protein>
    <recommendedName>
        <fullName evidence="3">Lytic transglycosylase</fullName>
    </recommendedName>
</protein>